<keyword evidence="6" id="KW-1185">Reference proteome</keyword>
<dbReference type="InterPro" id="IPR027806">
    <property type="entry name" value="HARBI1_dom"/>
</dbReference>
<proteinExistence type="predicted"/>
<sequence>MNFENLKKLKNEQFYRYFGIKRFHFDEMLTKLIEIENLKKTKGRKYKLSVEERLMMTLVYWKEYYTFFQMSIKYKMSASSCFRNITWVENKLSDDKDYQFLKTKYKSKIEKKTRRFKWISILFNWFNWNWNWKTNQKKLQLEYFSGKSWMFSIKFQIIYDFFNKKIVDIFADNGKLHDFQILKNSNLEFSEKTIIIGDLGYQGIQNIYKNTILPIKKTKNKKLTKQEKNYNKIISKIRIKVEHVFAWLKRFKILINKCRKSIFRLMYLRFNLLCEIFNKKKPLK</sequence>
<dbReference type="Pfam" id="PF13613">
    <property type="entry name" value="HTH_Tnp_4"/>
    <property type="match status" value="1"/>
</dbReference>
<evidence type="ECO:0000313" key="5">
    <source>
        <dbReference type="EMBL" id="BET38672.1"/>
    </source>
</evidence>
<protein>
    <recommendedName>
        <fullName evidence="7">Transposase</fullName>
    </recommendedName>
</protein>
<evidence type="ECO:0008006" key="7">
    <source>
        <dbReference type="Google" id="ProtNLM"/>
    </source>
</evidence>
<dbReference type="Pfam" id="PF13359">
    <property type="entry name" value="DDE_Tnp_4"/>
    <property type="match status" value="1"/>
</dbReference>
<dbReference type="Proteomes" id="UP001473424">
    <property type="component" value="Chromosome"/>
</dbReference>
<evidence type="ECO:0000256" key="1">
    <source>
        <dbReference type="ARBA" id="ARBA00001968"/>
    </source>
</evidence>
<evidence type="ECO:0000313" key="6">
    <source>
        <dbReference type="Proteomes" id="UP001473424"/>
    </source>
</evidence>
<dbReference type="InterPro" id="IPR027805">
    <property type="entry name" value="Transposase_HTH_dom"/>
</dbReference>
<reference evidence="6" key="1">
    <citation type="journal article" date="2024" name="FEMS Microbiol. Lett.">
        <title>Genomic insights into Spiroplasma endosymbionts that induce male-killing and protective phenotypes in the pea aphid.</title>
        <authorList>
            <person name="Arai H."/>
            <person name="Legeai F."/>
            <person name="Kageyama D."/>
            <person name="Sugio A."/>
            <person name="Simon J.C."/>
        </authorList>
    </citation>
    <scope>NUCLEOTIDE SEQUENCE [LARGE SCALE GENOMIC DNA]</scope>
    <source>
        <strain evidence="6">sAp269</strain>
    </source>
</reference>
<accession>A0ABM8JMX2</accession>
<evidence type="ECO:0000259" key="4">
    <source>
        <dbReference type="Pfam" id="PF13613"/>
    </source>
</evidence>
<organism evidence="5 6">
    <name type="scientific">Spiroplasma ixodetis</name>
    <dbReference type="NCBI Taxonomy" id="2141"/>
    <lineage>
        <taxon>Bacteria</taxon>
        <taxon>Bacillati</taxon>
        <taxon>Mycoplasmatota</taxon>
        <taxon>Mollicutes</taxon>
        <taxon>Entomoplasmatales</taxon>
        <taxon>Spiroplasmataceae</taxon>
        <taxon>Spiroplasma</taxon>
    </lineage>
</organism>
<feature type="domain" description="Transposase Helix-turn-helix" evidence="4">
    <location>
        <begin position="47"/>
        <end position="92"/>
    </location>
</feature>
<feature type="domain" description="DDE Tnp4" evidence="3">
    <location>
        <begin position="138"/>
        <end position="263"/>
    </location>
</feature>
<keyword evidence="2" id="KW-0479">Metal-binding</keyword>
<gene>
    <name evidence="5" type="ORF">SAP269_12610</name>
</gene>
<comment type="cofactor">
    <cofactor evidence="1">
        <name>a divalent metal cation</name>
        <dbReference type="ChEBI" id="CHEBI:60240"/>
    </cofactor>
</comment>
<dbReference type="RefSeq" id="WP_353305640.1">
    <property type="nucleotide sequence ID" value="NZ_AP028955.1"/>
</dbReference>
<evidence type="ECO:0000259" key="3">
    <source>
        <dbReference type="Pfam" id="PF13359"/>
    </source>
</evidence>
<dbReference type="EMBL" id="AP028955">
    <property type="protein sequence ID" value="BET38672.1"/>
    <property type="molecule type" value="Genomic_DNA"/>
</dbReference>
<evidence type="ECO:0000256" key="2">
    <source>
        <dbReference type="ARBA" id="ARBA00022723"/>
    </source>
</evidence>
<name>A0ABM8JMX2_9MOLU</name>